<accession>A0A6L2PK02</accession>
<feature type="region of interest" description="Disordered" evidence="1">
    <location>
        <begin position="91"/>
        <end position="123"/>
    </location>
</feature>
<feature type="compositionally biased region" description="Basic residues" evidence="1">
    <location>
        <begin position="483"/>
        <end position="492"/>
    </location>
</feature>
<feature type="compositionally biased region" description="Basic residues" evidence="1">
    <location>
        <begin position="96"/>
        <end position="108"/>
    </location>
</feature>
<dbReference type="OrthoDB" id="10575768at2759"/>
<dbReference type="Proteomes" id="UP000502823">
    <property type="component" value="Unassembled WGS sequence"/>
</dbReference>
<comment type="caution">
    <text evidence="2">The sequence shown here is derived from an EMBL/GenBank/DDBJ whole genome shotgun (WGS) entry which is preliminary data.</text>
</comment>
<feature type="compositionally biased region" description="Basic and acidic residues" evidence="1">
    <location>
        <begin position="462"/>
        <end position="473"/>
    </location>
</feature>
<protein>
    <submittedName>
        <fullName evidence="2">Uncharacterized protein</fullName>
    </submittedName>
</protein>
<evidence type="ECO:0000256" key="1">
    <source>
        <dbReference type="SAM" id="MobiDB-lite"/>
    </source>
</evidence>
<gene>
    <name evidence="2" type="ORF">Cfor_09188</name>
</gene>
<feature type="region of interest" description="Disordered" evidence="1">
    <location>
        <begin position="462"/>
        <end position="495"/>
    </location>
</feature>
<keyword evidence="3" id="KW-1185">Reference proteome</keyword>
<dbReference type="EMBL" id="BLKM01000314">
    <property type="protein sequence ID" value="GFG31532.1"/>
    <property type="molecule type" value="Genomic_DNA"/>
</dbReference>
<sequence>MGPVVTARAAWNSHRSGVELANCVENKVKVLTDKTNHMALRRSRRNVASRQPNLGSGQKPCIYKVGNTAENHDLPPEERLALYTFKVDEYDPQPKQSRHKRNVRHRKKTDMSDTMDDEYTPTTNVKKCVRPGTNLIVTRQKRHLSIGVTKMALENDDTDAVAGSILKCLNTGVTHQEKLTLQKEDTVSAIGSSSKCLRRGVTYCDSDRHTKTATENKENTGVVDTIATCQVASVNHNESRSLLTENKAIISAAAGRCVTVYQKADICTNLADDSELNFSVVESELGQVLSSSRSSLLISPVVRRFSQCVTIRRPGKSKDSHSIQSVEDFTVDNYFGFDEESEDDLHFSLSEVTVARSMKPVMSIPFAISSTPNPKPSFTRPEIKPMRLVQGGTRTKITLPSMQSATLSMAASASASKLLLASDTTPSDTVDAAHSPCPSICMNEDVPVQHFMKPARRSYERPLRSYQETHSDDSLSEEEACSRKRSKRSKKARLQEEKALKKWAANVSAEFEEIDSFKLCVE</sequence>
<evidence type="ECO:0000313" key="2">
    <source>
        <dbReference type="EMBL" id="GFG31532.1"/>
    </source>
</evidence>
<reference evidence="3" key="1">
    <citation type="submission" date="2020-01" db="EMBL/GenBank/DDBJ databases">
        <title>Draft genome sequence of the Termite Coptotermes fromosanus.</title>
        <authorList>
            <person name="Itakura S."/>
            <person name="Yosikawa Y."/>
            <person name="Umezawa K."/>
        </authorList>
    </citation>
    <scope>NUCLEOTIDE SEQUENCE [LARGE SCALE GENOMIC DNA]</scope>
</reference>
<dbReference type="AlphaFoldDB" id="A0A6L2PK02"/>
<organism evidence="2 3">
    <name type="scientific">Coptotermes formosanus</name>
    <name type="common">Formosan subterranean termite</name>
    <dbReference type="NCBI Taxonomy" id="36987"/>
    <lineage>
        <taxon>Eukaryota</taxon>
        <taxon>Metazoa</taxon>
        <taxon>Ecdysozoa</taxon>
        <taxon>Arthropoda</taxon>
        <taxon>Hexapoda</taxon>
        <taxon>Insecta</taxon>
        <taxon>Pterygota</taxon>
        <taxon>Neoptera</taxon>
        <taxon>Polyneoptera</taxon>
        <taxon>Dictyoptera</taxon>
        <taxon>Blattodea</taxon>
        <taxon>Blattoidea</taxon>
        <taxon>Termitoidae</taxon>
        <taxon>Rhinotermitidae</taxon>
        <taxon>Coptotermes</taxon>
    </lineage>
</organism>
<proteinExistence type="predicted"/>
<evidence type="ECO:0000313" key="3">
    <source>
        <dbReference type="Proteomes" id="UP000502823"/>
    </source>
</evidence>
<dbReference type="InParanoid" id="A0A6L2PK02"/>
<name>A0A6L2PK02_COPFO</name>